<dbReference type="EMBL" id="UYYF01004484">
    <property type="protein sequence ID" value="VDN04637.1"/>
    <property type="molecule type" value="Genomic_DNA"/>
</dbReference>
<feature type="signal peptide" evidence="2">
    <location>
        <begin position="1"/>
        <end position="24"/>
    </location>
</feature>
<name>A0A0N5D2U1_THECL</name>
<gene>
    <name evidence="4" type="ORF">TCLT_LOCUS7203</name>
</gene>
<dbReference type="OMA" id="CCEAYHV"/>
<dbReference type="PANTHER" id="PTHR21679:SF6">
    <property type="entry name" value="DOMAIN OF UNKNOWN FUNCTION DB DOMAIN-CONTAINING PROTEIN"/>
    <property type="match status" value="1"/>
</dbReference>
<dbReference type="WBParaSite" id="TCLT_0000721401-mRNA-1">
    <property type="protein sequence ID" value="TCLT_0000721401-mRNA-1"/>
    <property type="gene ID" value="TCLT_0000721401"/>
</dbReference>
<dbReference type="InterPro" id="IPR002602">
    <property type="entry name" value="DB"/>
</dbReference>
<proteinExistence type="predicted"/>
<evidence type="ECO:0000256" key="2">
    <source>
        <dbReference type="SAM" id="SignalP"/>
    </source>
</evidence>
<keyword evidence="5" id="KW-1185">Reference proteome</keyword>
<keyword evidence="2" id="KW-0732">Signal</keyword>
<dbReference type="OrthoDB" id="5912719at2759"/>
<feature type="domain" description="Domain of unknown function DB" evidence="3">
    <location>
        <begin position="255"/>
        <end position="353"/>
    </location>
</feature>
<dbReference type="STRING" id="103827.A0A0N5D2U1"/>
<evidence type="ECO:0000259" key="3">
    <source>
        <dbReference type="Pfam" id="PF01682"/>
    </source>
</evidence>
<reference evidence="4 5" key="2">
    <citation type="submission" date="2018-11" db="EMBL/GenBank/DDBJ databases">
        <authorList>
            <consortium name="Pathogen Informatics"/>
        </authorList>
    </citation>
    <scope>NUCLEOTIDE SEQUENCE [LARGE SCALE GENOMIC DNA]</scope>
</reference>
<evidence type="ECO:0000313" key="6">
    <source>
        <dbReference type="WBParaSite" id="TCLT_0000721401-mRNA-1"/>
    </source>
</evidence>
<organism evidence="6">
    <name type="scientific">Thelazia callipaeda</name>
    <name type="common">Oriental eyeworm</name>
    <name type="synonym">Parasitic nematode</name>
    <dbReference type="NCBI Taxonomy" id="103827"/>
    <lineage>
        <taxon>Eukaryota</taxon>
        <taxon>Metazoa</taxon>
        <taxon>Ecdysozoa</taxon>
        <taxon>Nematoda</taxon>
        <taxon>Chromadorea</taxon>
        <taxon>Rhabditida</taxon>
        <taxon>Spirurina</taxon>
        <taxon>Spiruromorpha</taxon>
        <taxon>Thelazioidea</taxon>
        <taxon>Thelaziidae</taxon>
        <taxon>Thelazia</taxon>
    </lineage>
</organism>
<dbReference type="PANTHER" id="PTHR21679">
    <property type="entry name" value="DOMAIN OF UNKNOWN FUNCTION DB DOMAIN-CONTAINING PROTEIN-RELATED"/>
    <property type="match status" value="1"/>
</dbReference>
<feature type="chain" id="PRO_5043126526" evidence="2">
    <location>
        <begin position="25"/>
        <end position="359"/>
    </location>
</feature>
<evidence type="ECO:0000313" key="4">
    <source>
        <dbReference type="EMBL" id="VDN04637.1"/>
    </source>
</evidence>
<evidence type="ECO:0000256" key="1">
    <source>
        <dbReference type="SAM" id="MobiDB-lite"/>
    </source>
</evidence>
<protein>
    <submittedName>
        <fullName evidence="6">DB domain-containing protein</fullName>
    </submittedName>
</protein>
<dbReference type="AlphaFoldDB" id="A0A0N5D2U1"/>
<sequence>MSEMIVKVVLLLSIIFTYYGEIDADLPSCERARCHHCRVTFIAKMCPDTCAPCPKDKNLLTQKTLIFFKVTFSPSLYQSAGARLLPNQPAAQIPPPPSQQSPQTQVATPEHTLAVVGSQAQSYLQQQPQQQAVPIYPVLRQPQLYNQQIQSQAQPQPQPQISYLQIQQPQPQIQQQQQQQFSSFYSSNQQAAARERQLSLPQIQQRQQQLCTLKMFTDKSKGYKMISFFNFKCPRLPNWDPCITKDEANKRFKTCCQGLGQGCSVLCNYDATLTTIQLAVLTGRCPLNKVGSVMICASGYQDATACCEAYNVFERGYEHCRPYCNPAAGLPQGAMLSEQYKCLGKLSQIQQCFYVSQKP</sequence>
<dbReference type="Pfam" id="PF01682">
    <property type="entry name" value="DB"/>
    <property type="match status" value="1"/>
</dbReference>
<evidence type="ECO:0000313" key="5">
    <source>
        <dbReference type="Proteomes" id="UP000276776"/>
    </source>
</evidence>
<reference evidence="6" key="1">
    <citation type="submission" date="2016-04" db="UniProtKB">
        <authorList>
            <consortium name="WormBaseParasite"/>
        </authorList>
    </citation>
    <scope>IDENTIFICATION</scope>
</reference>
<accession>A0A0N5D2U1</accession>
<feature type="region of interest" description="Disordered" evidence="1">
    <location>
        <begin position="87"/>
        <end position="107"/>
    </location>
</feature>
<dbReference type="Proteomes" id="UP000276776">
    <property type="component" value="Unassembled WGS sequence"/>
</dbReference>